<accession>A0A6S7BSA2</accession>
<dbReference type="EMBL" id="CADIKW010000001">
    <property type="protein sequence ID" value="CAB3815732.1"/>
    <property type="molecule type" value="Genomic_DNA"/>
</dbReference>
<evidence type="ECO:0000313" key="2">
    <source>
        <dbReference type="Proteomes" id="UP000494272"/>
    </source>
</evidence>
<keyword evidence="2" id="KW-1185">Reference proteome</keyword>
<reference evidence="1 2" key="1">
    <citation type="submission" date="2020-04" db="EMBL/GenBank/DDBJ databases">
        <authorList>
            <person name="De Canck E."/>
        </authorList>
    </citation>
    <scope>NUCLEOTIDE SEQUENCE [LARGE SCALE GENOMIC DNA]</scope>
    <source>
        <strain evidence="1 2">LMG 26841</strain>
    </source>
</reference>
<name>A0A6S7BSA2_9BURK</name>
<protein>
    <submittedName>
        <fullName evidence="1">Uncharacterized protein</fullName>
    </submittedName>
</protein>
<evidence type="ECO:0000313" key="1">
    <source>
        <dbReference type="EMBL" id="CAB3815732.1"/>
    </source>
</evidence>
<sequence>MAYRSKTSVATRFTRADGPPLGIAGLIQAVGVRVTDCMANGTSSLNIL</sequence>
<dbReference type="AlphaFoldDB" id="A0A6S7BSA2"/>
<gene>
    <name evidence="1" type="ORF">LMG26841_00177</name>
</gene>
<proteinExistence type="predicted"/>
<dbReference type="Proteomes" id="UP000494272">
    <property type="component" value="Unassembled WGS sequence"/>
</dbReference>
<organism evidence="1 2">
    <name type="scientific">Achromobacter dolens</name>
    <dbReference type="NCBI Taxonomy" id="1287738"/>
    <lineage>
        <taxon>Bacteria</taxon>
        <taxon>Pseudomonadati</taxon>
        <taxon>Pseudomonadota</taxon>
        <taxon>Betaproteobacteria</taxon>
        <taxon>Burkholderiales</taxon>
        <taxon>Alcaligenaceae</taxon>
        <taxon>Achromobacter</taxon>
    </lineage>
</organism>